<keyword evidence="20 34" id="KW-0472">Membrane</keyword>
<evidence type="ECO:0000256" key="33">
    <source>
        <dbReference type="SAM" id="MobiDB-lite"/>
    </source>
</evidence>
<keyword evidence="16" id="KW-0007">Acetylation</keyword>
<reference evidence="36" key="1">
    <citation type="journal article" date="2023" name="Science">
        <title>Genome structures resolve the early diversification of teleost fishes.</title>
        <authorList>
            <person name="Parey E."/>
            <person name="Louis A."/>
            <person name="Montfort J."/>
            <person name="Bouchez O."/>
            <person name="Roques C."/>
            <person name="Iampietro C."/>
            <person name="Lluch J."/>
            <person name="Castinel A."/>
            <person name="Donnadieu C."/>
            <person name="Desvignes T."/>
            <person name="Floi Bucao C."/>
            <person name="Jouanno E."/>
            <person name="Wen M."/>
            <person name="Mejri S."/>
            <person name="Dirks R."/>
            <person name="Jansen H."/>
            <person name="Henkel C."/>
            <person name="Chen W.J."/>
            <person name="Zahm M."/>
            <person name="Cabau C."/>
            <person name="Klopp C."/>
            <person name="Thompson A.W."/>
            <person name="Robinson-Rechavi M."/>
            <person name="Braasch I."/>
            <person name="Lecointre G."/>
            <person name="Bobe J."/>
            <person name="Postlethwait J.H."/>
            <person name="Berthelot C."/>
            <person name="Roest Crollius H."/>
            <person name="Guiguen Y."/>
        </authorList>
    </citation>
    <scope>NUCLEOTIDE SEQUENCE</scope>
    <source>
        <strain evidence="36">WJC10195</strain>
    </source>
</reference>
<proteinExistence type="inferred from homology"/>
<evidence type="ECO:0000256" key="34">
    <source>
        <dbReference type="SAM" id="Phobius"/>
    </source>
</evidence>
<evidence type="ECO:0000256" key="22">
    <source>
        <dbReference type="ARBA" id="ARBA00023180"/>
    </source>
</evidence>
<keyword evidence="18 32" id="KW-0175">Coiled coil</keyword>
<evidence type="ECO:0000259" key="35">
    <source>
        <dbReference type="Pfam" id="PF05064"/>
    </source>
</evidence>
<evidence type="ECO:0000256" key="24">
    <source>
        <dbReference type="ARBA" id="ARBA00023212"/>
    </source>
</evidence>
<keyword evidence="11" id="KW-0677">Repeat</keyword>
<dbReference type="Gene3D" id="1.20.5.170">
    <property type="match status" value="1"/>
</dbReference>
<dbReference type="Pfam" id="PF00262">
    <property type="entry name" value="Calreticulin"/>
    <property type="match status" value="1"/>
</dbReference>
<dbReference type="AlphaFoldDB" id="A0A9Q1EZQ0"/>
<feature type="compositionally biased region" description="Basic and acidic residues" evidence="33">
    <location>
        <begin position="1104"/>
        <end position="1126"/>
    </location>
</feature>
<evidence type="ECO:0000256" key="26">
    <source>
        <dbReference type="ARBA" id="ARBA00053392"/>
    </source>
</evidence>
<dbReference type="InterPro" id="IPR018124">
    <property type="entry name" value="Calret/calnex_CS"/>
</dbReference>
<evidence type="ECO:0000313" key="36">
    <source>
        <dbReference type="EMBL" id="KAJ8348217.1"/>
    </source>
</evidence>
<dbReference type="SUPFAM" id="SSF63887">
    <property type="entry name" value="P-domain of calnexin/calreticulin"/>
    <property type="match status" value="1"/>
</dbReference>
<evidence type="ECO:0000256" key="3">
    <source>
        <dbReference type="ARBA" id="ARBA00004567"/>
    </source>
</evidence>
<keyword evidence="24" id="KW-0206">Cytoskeleton</keyword>
<comment type="caution">
    <text evidence="36">The sequence shown here is derived from an EMBL/GenBank/DDBJ whole genome shotgun (WGS) entry which is preliminary data.</text>
</comment>
<comment type="similarity">
    <text evidence="5">Belongs to the nucleoporin NSP1/NUP62 family.</text>
</comment>
<feature type="domain" description="Nucleoporin NSP1-like C-terminal" evidence="35">
    <location>
        <begin position="387"/>
        <end position="497"/>
    </location>
</feature>
<dbReference type="GO" id="GO:0051082">
    <property type="term" value="F:unfolded protein binding"/>
    <property type="evidence" value="ECO:0007669"/>
    <property type="project" value="InterPro"/>
</dbReference>
<evidence type="ECO:0000256" key="20">
    <source>
        <dbReference type="ARBA" id="ARBA00023136"/>
    </source>
</evidence>
<keyword evidence="22" id="KW-0325">Glycoprotein</keyword>
<keyword evidence="15 34" id="KW-1133">Transmembrane helix</keyword>
<evidence type="ECO:0000256" key="8">
    <source>
        <dbReference type="ARBA" id="ARBA00022490"/>
    </source>
</evidence>
<evidence type="ECO:0000256" key="5">
    <source>
        <dbReference type="ARBA" id="ARBA00005911"/>
    </source>
</evidence>
<dbReference type="InterPro" id="IPR001580">
    <property type="entry name" value="Calret/calnex"/>
</dbReference>
<dbReference type="Pfam" id="PF05064">
    <property type="entry name" value="Nsp1_C"/>
    <property type="match status" value="1"/>
</dbReference>
<feature type="region of interest" description="Disordered" evidence="33">
    <location>
        <begin position="825"/>
        <end position="878"/>
    </location>
</feature>
<evidence type="ECO:0000313" key="37">
    <source>
        <dbReference type="Proteomes" id="UP001152622"/>
    </source>
</evidence>
<evidence type="ECO:0000256" key="23">
    <source>
        <dbReference type="ARBA" id="ARBA00023186"/>
    </source>
</evidence>
<dbReference type="PANTHER" id="PTHR11073:SF37">
    <property type="entry name" value="CALNEXIN-LIKE"/>
    <property type="match status" value="1"/>
</dbReference>
<evidence type="ECO:0000256" key="9">
    <source>
        <dbReference type="ARBA" id="ARBA00022553"/>
    </source>
</evidence>
<evidence type="ECO:0000256" key="32">
    <source>
        <dbReference type="SAM" id="Coils"/>
    </source>
</evidence>
<dbReference type="PROSITE" id="PS00804">
    <property type="entry name" value="CALRETICULIN_2"/>
    <property type="match status" value="1"/>
</dbReference>
<dbReference type="Proteomes" id="UP001152622">
    <property type="component" value="Chromosome 10"/>
</dbReference>
<dbReference type="SUPFAM" id="SSF49899">
    <property type="entry name" value="Concanavalin A-like lectins/glucanases"/>
    <property type="match status" value="1"/>
</dbReference>
<dbReference type="GO" id="GO:0015031">
    <property type="term" value="P:protein transport"/>
    <property type="evidence" value="ECO:0007669"/>
    <property type="project" value="UniProtKB-KW"/>
</dbReference>
<dbReference type="FunFam" id="2.10.250.10:FF:000001">
    <property type="entry name" value="Calnexin homolog"/>
    <property type="match status" value="1"/>
</dbReference>
<keyword evidence="10 34" id="KW-0812">Transmembrane</keyword>
<dbReference type="InterPro" id="IPR009033">
    <property type="entry name" value="Calreticulin/calnexin_P_dom_sf"/>
</dbReference>
<keyword evidence="23" id="KW-0143">Chaperone</keyword>
<dbReference type="InterPro" id="IPR013320">
    <property type="entry name" value="ConA-like_dom_sf"/>
</dbReference>
<comment type="function">
    <text evidence="27">Essential component of the nuclear pore complex. The N-terminal is probably involved in nucleocytoplasmic transport. The C-terminal is involved in protein-protein interaction probably via coiled-coil formation, promotes its association with centrosomes and may function in anchorage of p62 to the pore complex. Plays a role in mitotic cell cycle progression by regulating centrosome segregation, centriole maturation and spindle orientation. It might be involved in protein recruitment to the centrosome after nuclear breakdown.</text>
</comment>
<dbReference type="FunFam" id="2.60.120.200:FF:000011">
    <property type="entry name" value="Probable calnexin"/>
    <property type="match status" value="1"/>
</dbReference>
<feature type="coiled-coil region" evidence="32">
    <location>
        <begin position="398"/>
        <end position="460"/>
    </location>
</feature>
<dbReference type="GO" id="GO:0005789">
    <property type="term" value="C:endoplasmic reticulum membrane"/>
    <property type="evidence" value="ECO:0007669"/>
    <property type="project" value="UniProtKB-SubCell"/>
</dbReference>
<protein>
    <recommendedName>
        <fullName evidence="28">Nuclear pore glycoprotein p62</fullName>
    </recommendedName>
    <alternativeName>
        <fullName evidence="29">62 kDa nucleoporin</fullName>
    </alternativeName>
    <alternativeName>
        <fullName evidence="30">Nucleoporin Nup62</fullName>
    </alternativeName>
</protein>
<feature type="transmembrane region" description="Helical" evidence="34">
    <location>
        <begin position="1039"/>
        <end position="1060"/>
    </location>
</feature>
<dbReference type="OrthoDB" id="1938156at2759"/>
<gene>
    <name evidence="36" type="ORF">SKAU_G00268060</name>
</gene>
<organism evidence="36 37">
    <name type="scientific">Synaphobranchus kaupii</name>
    <name type="common">Kaup's arrowtooth eel</name>
    <dbReference type="NCBI Taxonomy" id="118154"/>
    <lineage>
        <taxon>Eukaryota</taxon>
        <taxon>Metazoa</taxon>
        <taxon>Chordata</taxon>
        <taxon>Craniata</taxon>
        <taxon>Vertebrata</taxon>
        <taxon>Euteleostomi</taxon>
        <taxon>Actinopterygii</taxon>
        <taxon>Neopterygii</taxon>
        <taxon>Teleostei</taxon>
        <taxon>Anguilliformes</taxon>
        <taxon>Synaphobranchidae</taxon>
        <taxon>Synaphobranchus</taxon>
    </lineage>
</organism>
<comment type="function">
    <text evidence="26">Calcium-binding protein that interacts with newly synthesized monoglucosylated glycoproteins in the endoplasmic reticulum. It may act in assisting protein assembly and/or in the retention within the ER of unassembled protein subunits. It seems to play a major role in the quality control apparatus of the ER by the retention of incorrectly folded proteins. Required for embryogenesis and larval development under heat and ER stress conditions. May be important for germ cell development. Involved in neuronal necrotic cell death.</text>
</comment>
<keyword evidence="7" id="KW-0813">Transport</keyword>
<accession>A0A9Q1EZQ0</accession>
<name>A0A9Q1EZQ0_SYNKA</name>
<evidence type="ECO:0000256" key="19">
    <source>
        <dbReference type="ARBA" id="ARBA00023132"/>
    </source>
</evidence>
<dbReference type="FunFam" id="1.20.5.170:FF:000045">
    <property type="entry name" value="nuclear pore glycoprotein p62"/>
    <property type="match status" value="1"/>
</dbReference>
<dbReference type="PRINTS" id="PR00626">
    <property type="entry name" value="CALRETICULIN"/>
</dbReference>
<evidence type="ECO:0000256" key="2">
    <source>
        <dbReference type="ARBA" id="ARBA00004300"/>
    </source>
</evidence>
<dbReference type="GO" id="GO:0000922">
    <property type="term" value="C:spindle pole"/>
    <property type="evidence" value="ECO:0007669"/>
    <property type="project" value="UniProtKB-SubCell"/>
</dbReference>
<dbReference type="InterPro" id="IPR007758">
    <property type="entry name" value="Nucleoporin_NSP1_C"/>
</dbReference>
<dbReference type="GO" id="GO:0006457">
    <property type="term" value="P:protein folding"/>
    <property type="evidence" value="ECO:0007669"/>
    <property type="project" value="InterPro"/>
</dbReference>
<evidence type="ECO:0000256" key="25">
    <source>
        <dbReference type="ARBA" id="ARBA00023242"/>
    </source>
</evidence>
<keyword evidence="8" id="KW-0963">Cytoplasm</keyword>
<dbReference type="GO" id="GO:0005643">
    <property type="term" value="C:nuclear pore"/>
    <property type="evidence" value="ECO:0007669"/>
    <property type="project" value="UniProtKB-SubCell"/>
</dbReference>
<evidence type="ECO:0000256" key="6">
    <source>
        <dbReference type="ARBA" id="ARBA00010983"/>
    </source>
</evidence>
<evidence type="ECO:0000256" key="1">
    <source>
        <dbReference type="ARBA" id="ARBA00004115"/>
    </source>
</evidence>
<dbReference type="GO" id="GO:0031965">
    <property type="term" value="C:nuclear membrane"/>
    <property type="evidence" value="ECO:0007669"/>
    <property type="project" value="UniProtKB-ARBA"/>
</dbReference>
<evidence type="ECO:0000256" key="18">
    <source>
        <dbReference type="ARBA" id="ARBA00023054"/>
    </source>
</evidence>
<evidence type="ECO:0000256" key="7">
    <source>
        <dbReference type="ARBA" id="ARBA00022448"/>
    </source>
</evidence>
<keyword evidence="13" id="KW-0256">Endoplasmic reticulum</keyword>
<keyword evidence="37" id="KW-1185">Reference proteome</keyword>
<keyword evidence="21 31" id="KW-1015">Disulfide bond</keyword>
<keyword evidence="9" id="KW-0597">Phosphoprotein</keyword>
<evidence type="ECO:0000256" key="14">
    <source>
        <dbReference type="ARBA" id="ARBA00022927"/>
    </source>
</evidence>
<feature type="disulfide bond" evidence="31">
    <location>
        <begin position="723"/>
        <end position="757"/>
    </location>
</feature>
<comment type="subcellular location">
    <subcellularLocation>
        <location evidence="2">Cytoplasm</location>
        <location evidence="2">Cytoskeleton</location>
        <location evidence="2">Microtubule organizing center</location>
        <location evidence="2">Centrosome</location>
    </subcellularLocation>
    <subcellularLocation>
        <location evidence="4">Cytoplasm</location>
        <location evidence="4">Cytoskeleton</location>
        <location evidence="4">Spindle pole</location>
    </subcellularLocation>
    <subcellularLocation>
        <location evidence="1">Endoplasmic reticulum membrane</location>
        <topology evidence="1">Single-pass type I membrane protein</topology>
    </subcellularLocation>
    <subcellularLocation>
        <location evidence="3">Nucleus</location>
        <location evidence="3">Nuclear pore complex</location>
    </subcellularLocation>
</comment>
<evidence type="ECO:0000256" key="27">
    <source>
        <dbReference type="ARBA" id="ARBA00056849"/>
    </source>
</evidence>
<evidence type="ECO:0000256" key="21">
    <source>
        <dbReference type="ARBA" id="ARBA00023157"/>
    </source>
</evidence>
<keyword evidence="12" id="KW-0509">mRNA transport</keyword>
<evidence type="ECO:0000256" key="12">
    <source>
        <dbReference type="ARBA" id="ARBA00022816"/>
    </source>
</evidence>
<evidence type="ECO:0000256" key="4">
    <source>
        <dbReference type="ARBA" id="ARBA00004647"/>
    </source>
</evidence>
<dbReference type="EMBL" id="JAINUF010000010">
    <property type="protein sequence ID" value="KAJ8348217.1"/>
    <property type="molecule type" value="Genomic_DNA"/>
</dbReference>
<feature type="compositionally biased region" description="Basic and acidic residues" evidence="33">
    <location>
        <begin position="842"/>
        <end position="855"/>
    </location>
</feature>
<dbReference type="Gene3D" id="2.60.120.200">
    <property type="match status" value="1"/>
</dbReference>
<evidence type="ECO:0000256" key="30">
    <source>
        <dbReference type="ARBA" id="ARBA00081791"/>
    </source>
</evidence>
<evidence type="ECO:0000256" key="15">
    <source>
        <dbReference type="ARBA" id="ARBA00022989"/>
    </source>
</evidence>
<evidence type="ECO:0000256" key="28">
    <source>
        <dbReference type="ARBA" id="ARBA00070660"/>
    </source>
</evidence>
<comment type="similarity">
    <text evidence="6">Belongs to the calreticulin family.</text>
</comment>
<keyword evidence="17" id="KW-0811">Translocation</keyword>
<feature type="region of interest" description="Disordered" evidence="33">
    <location>
        <begin position="1074"/>
        <end position="1126"/>
    </location>
</feature>
<evidence type="ECO:0000256" key="16">
    <source>
        <dbReference type="ARBA" id="ARBA00022990"/>
    </source>
</evidence>
<dbReference type="GO" id="GO:0005509">
    <property type="term" value="F:calcium ion binding"/>
    <property type="evidence" value="ECO:0007669"/>
    <property type="project" value="InterPro"/>
</dbReference>
<dbReference type="GO" id="GO:0051028">
    <property type="term" value="P:mRNA transport"/>
    <property type="evidence" value="ECO:0007669"/>
    <property type="project" value="UniProtKB-KW"/>
</dbReference>
<evidence type="ECO:0000256" key="29">
    <source>
        <dbReference type="ARBA" id="ARBA00077062"/>
    </source>
</evidence>
<dbReference type="GO" id="GO:0036503">
    <property type="term" value="P:ERAD pathway"/>
    <property type="evidence" value="ECO:0007669"/>
    <property type="project" value="TreeGrafter"/>
</dbReference>
<dbReference type="Gene3D" id="2.10.250.10">
    <property type="entry name" value="Calreticulin/calnexin, P domain"/>
    <property type="match status" value="1"/>
</dbReference>
<keyword evidence="19" id="KW-0906">Nuclear pore complex</keyword>
<keyword evidence="25" id="KW-0539">Nucleus</keyword>
<sequence>MSFNFGSGGAAFSFGAQKPTAGTAPASGFGMVNASTAGGGGGFPFGTPNQSQVPAAAPQAAGLFLSPAQSSTGTPGGFNFATPAQSTAGAAGAGSFAFGPNTSKPSLSMLAATQPASAGMTLGTATPSSGAGFSLGPVTVQTMATPAGAGFSFGTGMVMGAPVAQTQAQPSAAAAAPAGGFSLGGAPPTQPSAGFSFGGPKVQATPTAAPTVAGGGGFSFATPTAAAAPMQPSATLLIGAQNPGLTLGSTAPGTTVAPGTAVQATGFAFGVKPSATPAPATTAPVSQPAPAPAPSLFTAQTAAPTIASAAAVGFTLNSTAAPTITSAPGGTAGFMLKPLGVAATSTAATAAPVSGAATAFSLGLKPAAPTVTGLVAPITGSVAATTVAVASAPPVMSYAQLEALINKWSLELEDQERHFLQQATQVNAWDRMLLENGEKITSLHREMEKVKLDQRRLDQELDFILSQQKELEDLLSPLEESVKEQSGTIYMQNADEERERTYKLAENVDAQLKRMSQDLKEIIEHLNTSSGPADTSDPLQQICKILNAHMDSLQWIDQNSVLLQRRVEEVSKLCDNRRKEQEKSFRITFDPGVEVRFCTRTSRNQIFPELLRPCGGIPQSLYRSPQAPEEAIFADTFDSGPLDRKWVLSKALKEGEEDVLKYDGEWALEEPAAHSALNGNRGLVLKSPGRHHAISAYLRAPYYFRDTPLILQYEVLFQNAVDCGGAYIKLLSHSSQLRLSHFNNATPYSIMFGPDKCGSSYKVHFIVCDGDPLTGLHQERHVRQPDTDLREYFTDRRPHLYTLRLYPDHSYEILIDQSQISKGNLLEDIDPPLGPPGEISDPSDKKPEDWDDRPLIQDSTATKPLDWDENAPALIPDPSAQRPLGWLVEELPFIPAPRAERPDDWDEDMDGKWEAPLVSNPACSEVIGCGPWSPPLISNPSYKGKWRHPMIKNPNYQGQWHPRTIPNPASSDAPPPFQISPVAAVGLELWSVTGGVLFDNILLCDDPEVARHWTEHTWGQRQTPGLVLQLLEAAHKRPWLWGVYVFSVGLPLILFISFMWPDKRFGPPDMEYYYKKSDEPQPDGPQDSEGPTNLISQGAGDLTGPRRRENNKTQKKSDLEHKIDRK</sequence>
<evidence type="ECO:0000256" key="10">
    <source>
        <dbReference type="ARBA" id="ARBA00022692"/>
    </source>
</evidence>
<dbReference type="GO" id="GO:0005813">
    <property type="term" value="C:centrosome"/>
    <property type="evidence" value="ECO:0007669"/>
    <property type="project" value="UniProtKB-SubCell"/>
</dbReference>
<evidence type="ECO:0000256" key="31">
    <source>
        <dbReference type="PIRSR" id="PIRSR601580-3"/>
    </source>
</evidence>
<evidence type="ECO:0000256" key="13">
    <source>
        <dbReference type="ARBA" id="ARBA00022824"/>
    </source>
</evidence>
<evidence type="ECO:0000256" key="17">
    <source>
        <dbReference type="ARBA" id="ARBA00023010"/>
    </source>
</evidence>
<evidence type="ECO:0000256" key="11">
    <source>
        <dbReference type="ARBA" id="ARBA00022737"/>
    </source>
</evidence>
<keyword evidence="14" id="KW-0653">Protein transport</keyword>
<dbReference type="PANTHER" id="PTHR11073">
    <property type="entry name" value="CALRETICULIN AND CALNEXIN"/>
    <property type="match status" value="1"/>
</dbReference>